<organism evidence="2 3">
    <name type="scientific">Marinobacter similis</name>
    <dbReference type="NCBI Taxonomy" id="1420916"/>
    <lineage>
        <taxon>Bacteria</taxon>
        <taxon>Pseudomonadati</taxon>
        <taxon>Pseudomonadota</taxon>
        <taxon>Gammaproteobacteria</taxon>
        <taxon>Pseudomonadales</taxon>
        <taxon>Marinobacteraceae</taxon>
        <taxon>Marinobacter</taxon>
    </lineage>
</organism>
<keyword evidence="1" id="KW-1133">Transmembrane helix</keyword>
<evidence type="ECO:0000256" key="1">
    <source>
        <dbReference type="SAM" id="Phobius"/>
    </source>
</evidence>
<feature type="transmembrane region" description="Helical" evidence="1">
    <location>
        <begin position="368"/>
        <end position="391"/>
    </location>
</feature>
<evidence type="ECO:0000313" key="2">
    <source>
        <dbReference type="EMBL" id="AHI29480.1"/>
    </source>
</evidence>
<feature type="transmembrane region" description="Helical" evidence="1">
    <location>
        <begin position="119"/>
        <end position="146"/>
    </location>
</feature>
<proteinExistence type="predicted"/>
<feature type="transmembrane region" description="Helical" evidence="1">
    <location>
        <begin position="51"/>
        <end position="69"/>
    </location>
</feature>
<dbReference type="HOGENOM" id="CLU_628226_0_0_6"/>
<dbReference type="AlphaFoldDB" id="W5YK95"/>
<feature type="transmembrane region" description="Helical" evidence="1">
    <location>
        <begin position="242"/>
        <end position="261"/>
    </location>
</feature>
<dbReference type="OrthoDB" id="6080363at2"/>
<gene>
    <name evidence="2" type="ORF">AU14_15555</name>
</gene>
<feature type="transmembrane region" description="Helical" evidence="1">
    <location>
        <begin position="305"/>
        <end position="323"/>
    </location>
</feature>
<reference evidence="2 3" key="1">
    <citation type="journal article" date="2014" name="Genome Announc.">
        <title>Draft Genome Sequences of Marinobacter similis A3d10T and Marinobacter salarius R9SW1T.</title>
        <authorList>
            <person name="Ivanova E.P."/>
            <person name="Ng H.J."/>
            <person name="Webb H.K."/>
            <person name="Feng G."/>
            <person name="Oshima K."/>
            <person name="Hattori M."/>
            <person name="Ohkuma M."/>
            <person name="Sergeev A.F."/>
            <person name="Mikhailov V.V."/>
            <person name="Crawford R.J."/>
            <person name="Sawabe T."/>
        </authorList>
    </citation>
    <scope>NUCLEOTIDE SEQUENCE [LARGE SCALE GENOMIC DNA]</scope>
    <source>
        <strain evidence="2 3">A3d10</strain>
    </source>
</reference>
<dbReference type="EMBL" id="CP007151">
    <property type="protein sequence ID" value="AHI29480.1"/>
    <property type="molecule type" value="Genomic_DNA"/>
</dbReference>
<dbReference type="RefSeq" id="WP_041342091.1">
    <property type="nucleotide sequence ID" value="NZ_CP007151.1"/>
</dbReference>
<protein>
    <submittedName>
        <fullName evidence="2">Uncharacterized protein</fullName>
    </submittedName>
</protein>
<feature type="transmembrane region" description="Helical" evidence="1">
    <location>
        <begin position="166"/>
        <end position="190"/>
    </location>
</feature>
<feature type="transmembrane region" description="Helical" evidence="1">
    <location>
        <begin position="81"/>
        <end position="99"/>
    </location>
</feature>
<feature type="transmembrane region" description="Helical" evidence="1">
    <location>
        <begin position="12"/>
        <end position="45"/>
    </location>
</feature>
<feature type="transmembrane region" description="Helical" evidence="1">
    <location>
        <begin position="422"/>
        <end position="443"/>
    </location>
</feature>
<keyword evidence="1" id="KW-0472">Membrane</keyword>
<evidence type="ECO:0000313" key="3">
    <source>
        <dbReference type="Proteomes" id="UP000061489"/>
    </source>
</evidence>
<dbReference type="Proteomes" id="UP000061489">
    <property type="component" value="Chromosome"/>
</dbReference>
<feature type="transmembrane region" description="Helical" evidence="1">
    <location>
        <begin position="335"/>
        <end position="356"/>
    </location>
</feature>
<accession>W5YK95</accession>
<keyword evidence="1" id="KW-0812">Transmembrane</keyword>
<feature type="transmembrane region" description="Helical" evidence="1">
    <location>
        <begin position="196"/>
        <end position="216"/>
    </location>
</feature>
<sequence length="446" mass="46185">MSRISLLSTRSGLAYGALGAGILSFLPGVGELGAVLVFAAIVLGWRDLRLVSRMLLGLVLLTLGLAAVAEPSALPAAAASMTRLTALILTVMLLSSMLGKSADLGVISRQLFAGSPMVRYYSVAFGTGFLSMPLNFGSVGVMATMIRGQMDDRGDSATTRNASRGVLRGFGASPIFSPLSISIVLTITFVPALKSWELIAVSLPLAVVYLLVGGVFREPEPPEPANSVLAEPVSGLQRYAPWLRFAGIIGAICVATFSLSGLFGLSYSRSVTLSCFGAVLVGLGYRKLKGAEVQLPSMAPVSNELVIVGGSAFLGTLISTFAAQWLGTDFSLPGWAYPVAAFSVPWVFFLGGMIGFNPIVTGTLTGGILGPIWPVGAVLGLGTAMVAGWGLTTAGTPYSANSLLLERLTGYSAQEAALRWNMLMSVCCLLVSGALAGTITLLLSGT</sequence>
<dbReference type="STRING" id="1420916.AU14_15555"/>
<keyword evidence="3" id="KW-1185">Reference proteome</keyword>
<dbReference type="KEGG" id="msx:AU14_15555"/>
<name>W5YK95_9GAMM</name>